<evidence type="ECO:0000313" key="3">
    <source>
        <dbReference type="EMBL" id="KAF2973092.1"/>
    </source>
</evidence>
<name>A0A7C8MT71_9PEZI</name>
<dbReference type="GO" id="GO:0005737">
    <property type="term" value="C:cytoplasm"/>
    <property type="evidence" value="ECO:0007669"/>
    <property type="project" value="TreeGrafter"/>
</dbReference>
<dbReference type="EMBL" id="WUBL01000003">
    <property type="protein sequence ID" value="KAF2973092.1"/>
    <property type="molecule type" value="Genomic_DNA"/>
</dbReference>
<feature type="region of interest" description="Disordered" evidence="1">
    <location>
        <begin position="216"/>
        <end position="242"/>
    </location>
</feature>
<keyword evidence="4" id="KW-1185">Reference proteome</keyword>
<organism evidence="3 4">
    <name type="scientific">Xylaria multiplex</name>
    <dbReference type="NCBI Taxonomy" id="323545"/>
    <lineage>
        <taxon>Eukaryota</taxon>
        <taxon>Fungi</taxon>
        <taxon>Dikarya</taxon>
        <taxon>Ascomycota</taxon>
        <taxon>Pezizomycotina</taxon>
        <taxon>Sordariomycetes</taxon>
        <taxon>Xylariomycetidae</taxon>
        <taxon>Xylariales</taxon>
        <taxon>Xylariaceae</taxon>
        <taxon>Xylaria</taxon>
    </lineage>
</organism>
<feature type="compositionally biased region" description="Polar residues" evidence="1">
    <location>
        <begin position="145"/>
        <end position="169"/>
    </location>
</feature>
<feature type="region of interest" description="Disordered" evidence="1">
    <location>
        <begin position="1"/>
        <end position="42"/>
    </location>
</feature>
<dbReference type="PANTHER" id="PTHR43968">
    <property type="match status" value="1"/>
</dbReference>
<sequence length="524" mass="59064">MDPTSMHFSSPENNHRQLSHDTHHHQSSQPPQSHAFRLSALPPHPGLDLSSIDTHDSIFQHHLQRLNALSTIPVVHPDFAHTHHEPQDGFDRDQPPPPAPSAHVHRHSSMSQSHPPRPHHAPQSPLPPHSAPPSQHQFGHLTPNIPISQPSTMTQISPEEDVFTTQSGPPSLATVPEPPAEQRPHGQLVNRIVIDPPNLQAWREKLFNVDDTITLTNDQMKGRPPGTPKSDDPAKKKRKRFARERDLCDVKIKITEHFPDATFSADGTINASPTTSFPSLHQFPDGVVRPVNNPNAPKKYWTIQRKPVQQRRPSGNALATAKKHSKEDQLKLYAASFCPFSQRVWIALEAKGLSYQYCETDPFKRPTQLLEANPRGLVPAIRQGDWASGESTVILEYVNGKIVPAFFSLMRTSDPQKQTEYIDRLQGDILAIVQAADERGPYFLGGDLCLVDIHLAPFVLRMSRLLREFCNWHDPMPGTRWQQWSEALEQNPHVQATTSQDELYVETVDLFLRSRPQYGEQPLC</sequence>
<dbReference type="Proteomes" id="UP000481858">
    <property type="component" value="Unassembled WGS sequence"/>
</dbReference>
<feature type="region of interest" description="Disordered" evidence="1">
    <location>
        <begin position="79"/>
        <end position="185"/>
    </location>
</feature>
<dbReference type="CDD" id="cd00570">
    <property type="entry name" value="GST_N_family"/>
    <property type="match status" value="1"/>
</dbReference>
<evidence type="ECO:0000259" key="2">
    <source>
        <dbReference type="PROSITE" id="PS50404"/>
    </source>
</evidence>
<dbReference type="Pfam" id="PF13417">
    <property type="entry name" value="GST_N_3"/>
    <property type="match status" value="1"/>
</dbReference>
<dbReference type="Gene3D" id="3.40.30.10">
    <property type="entry name" value="Glutaredoxin"/>
    <property type="match status" value="1"/>
</dbReference>
<dbReference type="InterPro" id="IPR041695">
    <property type="entry name" value="GST_C_5"/>
</dbReference>
<evidence type="ECO:0000313" key="4">
    <source>
        <dbReference type="Proteomes" id="UP000481858"/>
    </source>
</evidence>
<feature type="compositionally biased region" description="Polar residues" evidence="1">
    <location>
        <begin position="1"/>
        <end position="12"/>
    </location>
</feature>
<dbReference type="Pfam" id="PF16865">
    <property type="entry name" value="GST_C_5"/>
    <property type="match status" value="1"/>
</dbReference>
<dbReference type="OrthoDB" id="4951845at2759"/>
<proteinExistence type="predicted"/>
<reference evidence="3 4" key="1">
    <citation type="submission" date="2019-12" db="EMBL/GenBank/DDBJ databases">
        <title>Draft genome sequence of the ascomycete Xylaria multiplex DSM 110363.</title>
        <authorList>
            <person name="Buettner E."/>
            <person name="Kellner H."/>
        </authorList>
    </citation>
    <scope>NUCLEOTIDE SEQUENCE [LARGE SCALE GENOMIC DNA]</scope>
    <source>
        <strain evidence="3 4">DSM 110363</strain>
    </source>
</reference>
<protein>
    <recommendedName>
        <fullName evidence="2">GST N-terminal domain-containing protein</fullName>
    </recommendedName>
</protein>
<dbReference type="InterPro" id="IPR036282">
    <property type="entry name" value="Glutathione-S-Trfase_C_sf"/>
</dbReference>
<feature type="domain" description="GST N-terminal" evidence="2">
    <location>
        <begin position="328"/>
        <end position="406"/>
    </location>
</feature>
<dbReference type="AlphaFoldDB" id="A0A7C8MT71"/>
<comment type="caution">
    <text evidence="3">The sequence shown here is derived from an EMBL/GenBank/DDBJ whole genome shotgun (WGS) entry which is preliminary data.</text>
</comment>
<dbReference type="InterPro" id="IPR036249">
    <property type="entry name" value="Thioredoxin-like_sf"/>
</dbReference>
<dbReference type="CDD" id="cd00299">
    <property type="entry name" value="GST_C_family"/>
    <property type="match status" value="1"/>
</dbReference>
<evidence type="ECO:0000256" key="1">
    <source>
        <dbReference type="SAM" id="MobiDB-lite"/>
    </source>
</evidence>
<dbReference type="PROSITE" id="PS50404">
    <property type="entry name" value="GST_NTER"/>
    <property type="match status" value="1"/>
</dbReference>
<dbReference type="InterPro" id="IPR050983">
    <property type="entry name" value="GST_Omega/HSP26"/>
</dbReference>
<dbReference type="PANTHER" id="PTHR43968:SF6">
    <property type="entry name" value="GLUTATHIONE S-TRANSFERASE OMEGA"/>
    <property type="match status" value="1"/>
</dbReference>
<dbReference type="SUPFAM" id="SSF47616">
    <property type="entry name" value="GST C-terminal domain-like"/>
    <property type="match status" value="1"/>
</dbReference>
<dbReference type="Gene3D" id="1.20.1050.10">
    <property type="match status" value="1"/>
</dbReference>
<dbReference type="InterPro" id="IPR004045">
    <property type="entry name" value="Glutathione_S-Trfase_N"/>
</dbReference>
<accession>A0A7C8MT71</accession>
<dbReference type="SUPFAM" id="SSF52833">
    <property type="entry name" value="Thioredoxin-like"/>
    <property type="match status" value="1"/>
</dbReference>
<feature type="compositionally biased region" description="Basic and acidic residues" evidence="1">
    <location>
        <begin position="79"/>
        <end position="94"/>
    </location>
</feature>
<gene>
    <name evidence="3" type="ORF">GQX73_g467</name>
</gene>
<dbReference type="InParanoid" id="A0A7C8MT71"/>
<dbReference type="PROSITE" id="PS51354">
    <property type="entry name" value="GLUTAREDOXIN_2"/>
    <property type="match status" value="1"/>
</dbReference>